<dbReference type="GO" id="GO:0007168">
    <property type="term" value="P:receptor guanylyl cyclase signaling pathway"/>
    <property type="evidence" value="ECO:0007669"/>
    <property type="project" value="TreeGrafter"/>
</dbReference>
<dbReference type="PANTHER" id="PTHR11920:SF335">
    <property type="entry name" value="GUANYLATE CYCLASE"/>
    <property type="match status" value="1"/>
</dbReference>
<dbReference type="InterPro" id="IPR001054">
    <property type="entry name" value="A/G_cyclase"/>
</dbReference>
<evidence type="ECO:0000313" key="10">
    <source>
        <dbReference type="Proteomes" id="UP000612055"/>
    </source>
</evidence>
<dbReference type="GO" id="GO:0000166">
    <property type="term" value="F:nucleotide binding"/>
    <property type="evidence" value="ECO:0007669"/>
    <property type="project" value="UniProtKB-KW"/>
</dbReference>
<evidence type="ECO:0000313" key="9">
    <source>
        <dbReference type="EMBL" id="KAG2495616.1"/>
    </source>
</evidence>
<keyword evidence="10" id="KW-1185">Reference proteome</keyword>
<evidence type="ECO:0000256" key="4">
    <source>
        <dbReference type="ARBA" id="ARBA00022989"/>
    </source>
</evidence>
<keyword evidence="5" id="KW-0472">Membrane</keyword>
<dbReference type="InterPro" id="IPR050401">
    <property type="entry name" value="Cyclic_nucleotide_synthase"/>
</dbReference>
<dbReference type="GO" id="GO:0035556">
    <property type="term" value="P:intracellular signal transduction"/>
    <property type="evidence" value="ECO:0007669"/>
    <property type="project" value="InterPro"/>
</dbReference>
<dbReference type="PROSITE" id="PS50125">
    <property type="entry name" value="GUANYLATE_CYCLASE_2"/>
    <property type="match status" value="1"/>
</dbReference>
<dbReference type="Gene3D" id="3.30.70.1230">
    <property type="entry name" value="Nucleotide cyclase"/>
    <property type="match status" value="1"/>
</dbReference>
<dbReference type="FunFam" id="3.30.70.1230:FF:000036">
    <property type="entry name" value="Adenylate/guanylate cyclase catalytic domain protein"/>
    <property type="match status" value="1"/>
</dbReference>
<feature type="compositionally biased region" description="Basic and acidic residues" evidence="7">
    <location>
        <begin position="29"/>
        <end position="49"/>
    </location>
</feature>
<dbReference type="InterPro" id="IPR029787">
    <property type="entry name" value="Nucleotide_cyclase"/>
</dbReference>
<feature type="compositionally biased region" description="Low complexity" evidence="7">
    <location>
        <begin position="1288"/>
        <end position="1305"/>
    </location>
</feature>
<feature type="region of interest" description="Disordered" evidence="7">
    <location>
        <begin position="909"/>
        <end position="1146"/>
    </location>
</feature>
<accession>A0A835Y443</accession>
<keyword evidence="6" id="KW-0456">Lyase</keyword>
<keyword evidence="3" id="KW-0547">Nucleotide-binding</keyword>
<evidence type="ECO:0000259" key="8">
    <source>
        <dbReference type="PROSITE" id="PS50125"/>
    </source>
</evidence>
<dbReference type="PANTHER" id="PTHR11920">
    <property type="entry name" value="GUANYLYL CYCLASE"/>
    <property type="match status" value="1"/>
</dbReference>
<feature type="domain" description="Guanylate cyclase" evidence="8">
    <location>
        <begin position="712"/>
        <end position="855"/>
    </location>
</feature>
<name>A0A835Y443_9CHLO</name>
<organism evidence="9 10">
    <name type="scientific">Edaphochlamys debaryana</name>
    <dbReference type="NCBI Taxonomy" id="47281"/>
    <lineage>
        <taxon>Eukaryota</taxon>
        <taxon>Viridiplantae</taxon>
        <taxon>Chlorophyta</taxon>
        <taxon>core chlorophytes</taxon>
        <taxon>Chlorophyceae</taxon>
        <taxon>CS clade</taxon>
        <taxon>Chlamydomonadales</taxon>
        <taxon>Chlamydomonadales incertae sedis</taxon>
        <taxon>Edaphochlamys</taxon>
    </lineage>
</organism>
<dbReference type="Proteomes" id="UP000612055">
    <property type="component" value="Unassembled WGS sequence"/>
</dbReference>
<dbReference type="CDD" id="cd07302">
    <property type="entry name" value="CHD"/>
    <property type="match status" value="1"/>
</dbReference>
<feature type="compositionally biased region" description="Polar residues" evidence="7">
    <location>
        <begin position="603"/>
        <end position="613"/>
    </location>
</feature>
<evidence type="ECO:0000256" key="7">
    <source>
        <dbReference type="SAM" id="MobiDB-lite"/>
    </source>
</evidence>
<keyword evidence="2" id="KW-0812">Transmembrane</keyword>
<feature type="compositionally biased region" description="Gly residues" evidence="7">
    <location>
        <begin position="1318"/>
        <end position="1338"/>
    </location>
</feature>
<evidence type="ECO:0000256" key="5">
    <source>
        <dbReference type="ARBA" id="ARBA00023136"/>
    </source>
</evidence>
<evidence type="ECO:0000256" key="3">
    <source>
        <dbReference type="ARBA" id="ARBA00022741"/>
    </source>
</evidence>
<comment type="caution">
    <text evidence="9">The sequence shown here is derived from an EMBL/GenBank/DDBJ whole genome shotgun (WGS) entry which is preliminary data.</text>
</comment>
<dbReference type="OrthoDB" id="60033at2759"/>
<feature type="region of interest" description="Disordered" evidence="7">
    <location>
        <begin position="596"/>
        <end position="627"/>
    </location>
</feature>
<evidence type="ECO:0000256" key="2">
    <source>
        <dbReference type="ARBA" id="ARBA00022692"/>
    </source>
</evidence>
<dbReference type="SUPFAM" id="SSF55073">
    <property type="entry name" value="Nucleotide cyclase"/>
    <property type="match status" value="1"/>
</dbReference>
<proteinExistence type="predicted"/>
<feature type="region of interest" description="Disordered" evidence="7">
    <location>
        <begin position="459"/>
        <end position="580"/>
    </location>
</feature>
<feature type="compositionally biased region" description="Basic residues" evidence="7">
    <location>
        <begin position="982"/>
        <end position="1001"/>
    </location>
</feature>
<dbReference type="GO" id="GO:0004383">
    <property type="term" value="F:guanylate cyclase activity"/>
    <property type="evidence" value="ECO:0007669"/>
    <property type="project" value="TreeGrafter"/>
</dbReference>
<dbReference type="GO" id="GO:0005886">
    <property type="term" value="C:plasma membrane"/>
    <property type="evidence" value="ECO:0007669"/>
    <property type="project" value="TreeGrafter"/>
</dbReference>
<gene>
    <name evidence="9" type="ORF">HYH03_006216</name>
</gene>
<dbReference type="Pfam" id="PF00211">
    <property type="entry name" value="Guanylate_cyc"/>
    <property type="match status" value="1"/>
</dbReference>
<feature type="region of interest" description="Disordered" evidence="7">
    <location>
        <begin position="14"/>
        <end position="51"/>
    </location>
</feature>
<feature type="region of interest" description="Disordered" evidence="7">
    <location>
        <begin position="192"/>
        <end position="223"/>
    </location>
</feature>
<feature type="compositionally biased region" description="Polar residues" evidence="7">
    <location>
        <begin position="556"/>
        <end position="580"/>
    </location>
</feature>
<dbReference type="EMBL" id="JAEHOE010000023">
    <property type="protein sequence ID" value="KAG2495616.1"/>
    <property type="molecule type" value="Genomic_DNA"/>
</dbReference>
<sequence length="1354" mass="141771">MGFLSECFCRGSSSTVAAEPSTPPHGHHTGKEHLGHDLGKQPLAERKQLLGDSPAIGPGLLAAPDAAVVSANGLGASAFGHSRSRARRTSLEAAEALNAHRERRLSGEGASTSAATQPAKGFASAFGWLKGGSKGVSKSGAIVPVGPARNRDGSVNTAELLQRRGFPVHYAKDIHKSVSTSQTKPIAVLGLEPSSETGGEASEVAMDPKLSTDGSPDSQSRRNHNKLFPLYVNGVAKSYFKIGASRDYAQVLRRLLRRDPLLTFALQKAIKNLSVGDCKPVSHVTSDPTGASASLYGLRITPCVWSDTNGHKLPALLLEHNVPYESQDVMPRLLRDYAVLSHVPSILTLIDFNGHVLYQNAASIDYCGDLTSHNVESGDGMLGVLFQYEPQMLQEMLQEVNEGNYWQQVVRVPASLKRHMVFETESSWGYGQPRGSKKLTAAVSKRFIQDALEPEFQLESFTTQNARSQRTNGRPSKPPALMPQPSIVRTESVARGPQRQDTRESGVAISGPAALPVGRLSSITGGAPRLGSHTLGSQPGGHVAFSLPNQLDEHGTQITHGGSFSTGVSKTSAPTQHSHLSNAGQNRRFMTLMQSAAQQQQQPSFTGSMNSFHTDGDKPDSRQGAPQEECWHDISAIPLLDPVLDKQVILLLQTNVTARVELENRLADLTDAQLGMLEQLFPRHVIEYMLSHKHGYNSRNLTHLANHHDDVIVLFTDVVGFTSMSKEVEPSEVMHFLNELYTIFDDLVDLHDLYKLDTVGDCYIVVAGLTMQDDDGFTCTVQGDNEQRLQHAQVMMDFAKAILRESKQVLMPHNHCPVQIRIGIHIGSLASGLVGPKMPKFTLFGDTMNTASRMESTCKPGCVQVSEPVARLLPLEEWQDTGGVEVKGKGLMQTFLWIPKPEDLIPLGVGPRPAISGADDEDLSVGGDTDVHAPAPSAISSALTTAPDDSAADRTEVDGTTRATAASPANRPKSGRAAYRPKSGRPKSSRPRSSRYVRPKSARVLDPTGGAGAPTSRPSTASSHGGAGGGGGLQRSLSRRNVSFRFHGGDDELGAEEDEGPGSTPFLAILNAIRGSGTGEDGDGTEVIPVGTVRDRRRSSSNMRMSVDGAGRTSGTRPGSNGAARMSNGSGTGALARVGNTSGPLSGGSGTLIIAKGPSAAGGMDVAKHVADLESALDKLKPEPPSKATSDVAATQTPPRPAARPTKAVRLSLAPELGGPAAPPSSPAGMQPRSGLFVDAPGSPSQARISGAGAGSPAGALVSRPSGLSNASPTGPALVSRPSGLGSGAATGSASGATAAAAAALRPSLTNSPRPSLGGTGPVGGRTTGAGSGGGAGPSGPAPRPSRRDIVGAG</sequence>
<dbReference type="SMART" id="SM00044">
    <property type="entry name" value="CYCc"/>
    <property type="match status" value="1"/>
</dbReference>
<feature type="compositionally biased region" description="Low complexity" evidence="7">
    <location>
        <begin position="1193"/>
        <end position="1220"/>
    </location>
</feature>
<feature type="region of interest" description="Disordered" evidence="7">
    <location>
        <begin position="1180"/>
        <end position="1354"/>
    </location>
</feature>
<evidence type="ECO:0000256" key="1">
    <source>
        <dbReference type="ARBA" id="ARBA00004370"/>
    </source>
</evidence>
<protein>
    <recommendedName>
        <fullName evidence="8">Guanylate cyclase domain-containing protein</fullName>
    </recommendedName>
</protein>
<comment type="subcellular location">
    <subcellularLocation>
        <location evidence="1">Membrane</location>
    </subcellularLocation>
</comment>
<feature type="compositionally biased region" description="Polar residues" evidence="7">
    <location>
        <begin position="459"/>
        <end position="474"/>
    </location>
</feature>
<evidence type="ECO:0000256" key="6">
    <source>
        <dbReference type="ARBA" id="ARBA00023239"/>
    </source>
</evidence>
<feature type="compositionally biased region" description="Acidic residues" evidence="7">
    <location>
        <begin position="1051"/>
        <end position="1060"/>
    </location>
</feature>
<keyword evidence="4" id="KW-1133">Transmembrane helix</keyword>
<dbReference type="GO" id="GO:0001653">
    <property type="term" value="F:peptide receptor activity"/>
    <property type="evidence" value="ECO:0007669"/>
    <property type="project" value="TreeGrafter"/>
</dbReference>
<dbReference type="GO" id="GO:0004016">
    <property type="term" value="F:adenylate cyclase activity"/>
    <property type="evidence" value="ECO:0007669"/>
    <property type="project" value="TreeGrafter"/>
</dbReference>
<reference evidence="9" key="1">
    <citation type="journal article" date="2020" name="bioRxiv">
        <title>Comparative genomics of Chlamydomonas.</title>
        <authorList>
            <person name="Craig R.J."/>
            <person name="Hasan A.R."/>
            <person name="Ness R.W."/>
            <person name="Keightley P.D."/>
        </authorList>
    </citation>
    <scope>NUCLEOTIDE SEQUENCE</scope>
    <source>
        <strain evidence="9">CCAP 11/70</strain>
    </source>
</reference>